<name>A0AAD7C9E0_9AGAR</name>
<feature type="region of interest" description="Disordered" evidence="1">
    <location>
        <begin position="50"/>
        <end position="73"/>
    </location>
</feature>
<feature type="signal peptide" evidence="2">
    <location>
        <begin position="1"/>
        <end position="20"/>
    </location>
</feature>
<protein>
    <submittedName>
        <fullName evidence="3">Uncharacterized protein</fullName>
    </submittedName>
</protein>
<feature type="region of interest" description="Disordered" evidence="1">
    <location>
        <begin position="512"/>
        <end position="573"/>
    </location>
</feature>
<dbReference type="Proteomes" id="UP001221142">
    <property type="component" value="Unassembled WGS sequence"/>
</dbReference>
<keyword evidence="4" id="KW-1185">Reference proteome</keyword>
<evidence type="ECO:0000256" key="2">
    <source>
        <dbReference type="SAM" id="SignalP"/>
    </source>
</evidence>
<reference evidence="3" key="1">
    <citation type="submission" date="2023-03" db="EMBL/GenBank/DDBJ databases">
        <title>Massive genome expansion in bonnet fungi (Mycena s.s.) driven by repeated elements and novel gene families across ecological guilds.</title>
        <authorList>
            <consortium name="Lawrence Berkeley National Laboratory"/>
            <person name="Harder C.B."/>
            <person name="Miyauchi S."/>
            <person name="Viragh M."/>
            <person name="Kuo A."/>
            <person name="Thoen E."/>
            <person name="Andreopoulos B."/>
            <person name="Lu D."/>
            <person name="Skrede I."/>
            <person name="Drula E."/>
            <person name="Henrissat B."/>
            <person name="Morin E."/>
            <person name="Kohler A."/>
            <person name="Barry K."/>
            <person name="LaButti K."/>
            <person name="Morin E."/>
            <person name="Salamov A."/>
            <person name="Lipzen A."/>
            <person name="Mereny Z."/>
            <person name="Hegedus B."/>
            <person name="Baldrian P."/>
            <person name="Stursova M."/>
            <person name="Weitz H."/>
            <person name="Taylor A."/>
            <person name="Grigoriev I.V."/>
            <person name="Nagy L.G."/>
            <person name="Martin F."/>
            <person name="Kauserud H."/>
        </authorList>
    </citation>
    <scope>NUCLEOTIDE SEQUENCE</scope>
    <source>
        <strain evidence="3">9284</strain>
    </source>
</reference>
<feature type="chain" id="PRO_5041994250" evidence="2">
    <location>
        <begin position="21"/>
        <end position="573"/>
    </location>
</feature>
<evidence type="ECO:0000313" key="3">
    <source>
        <dbReference type="EMBL" id="KAJ7642191.1"/>
    </source>
</evidence>
<sequence length="573" mass="60689">MKHSFVALAFYVASISYVAAQVANPVTNTVPLSDVFPPAIPTGGVVELDEQFDPDSGDAEANTSSNLSNGTDPDTAAFGEIFIYSPNEQAVSSLDTVDTDWVIPAGVCDPTTEQPQTVPIYCSSNLNTSSCAHVMIGGAANTIVRMPSTCGPGPYARIASLNVHPNPSTLGLSAAQMAQKPTNEPVFLLTFDFDFTAIPEANEPIFMRADLSDMPGYWDDVVDAPDSRRRSVRAGRELGPMIEPRWGGSFTDWLAKLTTLSAGSNSTRDFNWNSSWTIFDQEIMCKGPPVFNATLKAGINGTAGHNMASILKQLSSHRPSPLDTSISAAPNVTAQFTVAGRANVSYDSPEMTLAAFNFSGLSVPGLITITPGLIINGSMAGNLTLDGQYTATISRNFTPVVFGFGQGESQNGDSESVDTPLNLASANQGFAFNSALDVELAGNLTIHAIPTVQLGINVLNGKLLNSSLFVSVDVHTGVHINGSVVAKEVPPPPPRPEEGLWTWTVAISDSGNSYRASSRPRAPPTPPSSVEGPGPSDAWGRRCWSLPEGYETRPLSPASPPSSPLQKNLYPTR</sequence>
<dbReference type="EMBL" id="JARKIF010000004">
    <property type="protein sequence ID" value="KAJ7642191.1"/>
    <property type="molecule type" value="Genomic_DNA"/>
</dbReference>
<keyword evidence="2" id="KW-0732">Signal</keyword>
<gene>
    <name evidence="3" type="ORF">FB45DRAFT_1054475</name>
</gene>
<organism evidence="3 4">
    <name type="scientific">Roridomyces roridus</name>
    <dbReference type="NCBI Taxonomy" id="1738132"/>
    <lineage>
        <taxon>Eukaryota</taxon>
        <taxon>Fungi</taxon>
        <taxon>Dikarya</taxon>
        <taxon>Basidiomycota</taxon>
        <taxon>Agaricomycotina</taxon>
        <taxon>Agaricomycetes</taxon>
        <taxon>Agaricomycetidae</taxon>
        <taxon>Agaricales</taxon>
        <taxon>Marasmiineae</taxon>
        <taxon>Mycenaceae</taxon>
        <taxon>Roridomyces</taxon>
    </lineage>
</organism>
<feature type="compositionally biased region" description="Polar residues" evidence="1">
    <location>
        <begin position="61"/>
        <end position="72"/>
    </location>
</feature>
<comment type="caution">
    <text evidence="3">The sequence shown here is derived from an EMBL/GenBank/DDBJ whole genome shotgun (WGS) entry which is preliminary data.</text>
</comment>
<dbReference type="AlphaFoldDB" id="A0AAD7C9E0"/>
<proteinExistence type="predicted"/>
<accession>A0AAD7C9E0</accession>
<evidence type="ECO:0000256" key="1">
    <source>
        <dbReference type="SAM" id="MobiDB-lite"/>
    </source>
</evidence>
<evidence type="ECO:0000313" key="4">
    <source>
        <dbReference type="Proteomes" id="UP001221142"/>
    </source>
</evidence>